<evidence type="ECO:0000256" key="2">
    <source>
        <dbReference type="ARBA" id="ARBA00006375"/>
    </source>
</evidence>
<feature type="transmembrane region" description="Helical" evidence="11">
    <location>
        <begin position="847"/>
        <end position="868"/>
    </location>
</feature>
<dbReference type="SMART" id="SM00554">
    <property type="entry name" value="FAS1"/>
    <property type="match status" value="5"/>
</dbReference>
<proteinExistence type="inferred from homology"/>
<dbReference type="InterPro" id="IPR023395">
    <property type="entry name" value="MCP_dom_sf"/>
</dbReference>
<dbReference type="GO" id="GO:0015227">
    <property type="term" value="F:O-acyl-L-carnitine transmembrane transporter activity"/>
    <property type="evidence" value="ECO:0007669"/>
    <property type="project" value="TreeGrafter"/>
</dbReference>
<keyword evidence="7" id="KW-0496">Mitochondrion</keyword>
<dbReference type="Gene3D" id="2.30.180.10">
    <property type="entry name" value="FAS1 domain"/>
    <property type="match status" value="5"/>
</dbReference>
<feature type="signal peptide" evidence="12">
    <location>
        <begin position="1"/>
        <end position="22"/>
    </location>
</feature>
<evidence type="ECO:0000313" key="14">
    <source>
        <dbReference type="EMBL" id="KAK0478310.1"/>
    </source>
</evidence>
<evidence type="ECO:0000256" key="1">
    <source>
        <dbReference type="ARBA" id="ARBA00004225"/>
    </source>
</evidence>
<keyword evidence="12" id="KW-0732">Signal</keyword>
<comment type="subcellular location">
    <subcellularLocation>
        <location evidence="1">Mitochondrion membrane</location>
        <topology evidence="1">Multi-pass membrane protein</topology>
    </subcellularLocation>
</comment>
<keyword evidence="8 9" id="KW-0472">Membrane</keyword>
<dbReference type="PANTHER" id="PTHR45624">
    <property type="entry name" value="MITOCHONDRIAL BASIC AMINO ACIDS TRANSPORTER-RELATED"/>
    <property type="match status" value="1"/>
</dbReference>
<dbReference type="PANTHER" id="PTHR45624:SF4">
    <property type="entry name" value="CONGESTED-LIKE TRACHEA PROTEIN-RELATED"/>
    <property type="match status" value="1"/>
</dbReference>
<evidence type="ECO:0000259" key="13">
    <source>
        <dbReference type="PROSITE" id="PS50213"/>
    </source>
</evidence>
<protein>
    <recommendedName>
        <fullName evidence="13">FAS1 domain-containing protein</fullName>
    </recommendedName>
</protein>
<evidence type="ECO:0000256" key="11">
    <source>
        <dbReference type="SAM" id="Phobius"/>
    </source>
</evidence>
<evidence type="ECO:0000256" key="7">
    <source>
        <dbReference type="ARBA" id="ARBA00023128"/>
    </source>
</evidence>
<dbReference type="SUPFAM" id="SSF103506">
    <property type="entry name" value="Mitochondrial carrier"/>
    <property type="match status" value="1"/>
</dbReference>
<dbReference type="EMBL" id="JAUEPR010000014">
    <property type="protein sequence ID" value="KAK0478310.1"/>
    <property type="molecule type" value="Genomic_DNA"/>
</dbReference>
<organism evidence="14 15">
    <name type="scientific">Armillaria novae-zelandiae</name>
    <dbReference type="NCBI Taxonomy" id="153914"/>
    <lineage>
        <taxon>Eukaryota</taxon>
        <taxon>Fungi</taxon>
        <taxon>Dikarya</taxon>
        <taxon>Basidiomycota</taxon>
        <taxon>Agaricomycotina</taxon>
        <taxon>Agaricomycetes</taxon>
        <taxon>Agaricomycetidae</taxon>
        <taxon>Agaricales</taxon>
        <taxon>Marasmiineae</taxon>
        <taxon>Physalacriaceae</taxon>
        <taxon>Armillaria</taxon>
    </lineage>
</organism>
<accession>A0AA39P6P5</accession>
<gene>
    <name evidence="14" type="ORF">IW261DRAFT_1337809</name>
</gene>
<comment type="similarity">
    <text evidence="2">Belongs to the mitochondrial carrier (TC 2.A.29) family.</text>
</comment>
<feature type="chain" id="PRO_5041401339" description="FAS1 domain-containing protein" evidence="12">
    <location>
        <begin position="23"/>
        <end position="1630"/>
    </location>
</feature>
<reference evidence="14" key="1">
    <citation type="submission" date="2023-06" db="EMBL/GenBank/DDBJ databases">
        <authorList>
            <consortium name="Lawrence Berkeley National Laboratory"/>
            <person name="Ahrendt S."/>
            <person name="Sahu N."/>
            <person name="Indic B."/>
            <person name="Wong-Bajracharya J."/>
            <person name="Merenyi Z."/>
            <person name="Ke H.-M."/>
            <person name="Monk M."/>
            <person name="Kocsube S."/>
            <person name="Drula E."/>
            <person name="Lipzen A."/>
            <person name="Balint B."/>
            <person name="Henrissat B."/>
            <person name="Andreopoulos B."/>
            <person name="Martin F.M."/>
            <person name="Harder C.B."/>
            <person name="Rigling D."/>
            <person name="Ford K.L."/>
            <person name="Foster G.D."/>
            <person name="Pangilinan J."/>
            <person name="Papanicolaou A."/>
            <person name="Barry K."/>
            <person name="LaButti K."/>
            <person name="Viragh M."/>
            <person name="Koriabine M."/>
            <person name="Yan M."/>
            <person name="Riley R."/>
            <person name="Champramary S."/>
            <person name="Plett K.L."/>
            <person name="Tsai I.J."/>
            <person name="Slot J."/>
            <person name="Sipos G."/>
            <person name="Plett J."/>
            <person name="Nagy L.G."/>
            <person name="Grigoriev I.V."/>
        </authorList>
    </citation>
    <scope>NUCLEOTIDE SEQUENCE</scope>
    <source>
        <strain evidence="14">ICMP 16352</strain>
    </source>
</reference>
<dbReference type="Proteomes" id="UP001175227">
    <property type="component" value="Unassembled WGS sequence"/>
</dbReference>
<dbReference type="GO" id="GO:0031966">
    <property type="term" value="C:mitochondrial membrane"/>
    <property type="evidence" value="ECO:0007669"/>
    <property type="project" value="UniProtKB-SubCell"/>
</dbReference>
<evidence type="ECO:0000256" key="3">
    <source>
        <dbReference type="ARBA" id="ARBA00022448"/>
    </source>
</evidence>
<evidence type="ECO:0000256" key="8">
    <source>
        <dbReference type="ARBA" id="ARBA00023136"/>
    </source>
</evidence>
<feature type="domain" description="FAS1" evidence="13">
    <location>
        <begin position="34"/>
        <end position="213"/>
    </location>
</feature>
<dbReference type="Pfam" id="PF02469">
    <property type="entry name" value="Fasciclin"/>
    <property type="match status" value="4"/>
</dbReference>
<comment type="caution">
    <text evidence="14">The sequence shown here is derived from an EMBL/GenBank/DDBJ whole genome shotgun (WGS) entry which is preliminary data.</text>
</comment>
<feature type="region of interest" description="Disordered" evidence="10">
    <location>
        <begin position="140"/>
        <end position="163"/>
    </location>
</feature>
<dbReference type="Gene3D" id="1.50.40.10">
    <property type="entry name" value="Mitochondrial carrier domain"/>
    <property type="match status" value="2"/>
</dbReference>
<feature type="region of interest" description="Disordered" evidence="10">
    <location>
        <begin position="1601"/>
        <end position="1630"/>
    </location>
</feature>
<sequence length="1630" mass="177966">MRLWRFAFAAALLCLPVQLVSPAQVPLTDPSTTSTTLVDALNADPDYTSLLCLLQRARLIPTLNRLNGSTLFAPTNDAIKHYSNTLWNAVLDDSTLILADNVQEKLRQQLFYHLLNYSISSLPDDSEPIKVLKTLHFPRTSVDPPSKDPPPSPPWMPIPGGSLGGEPQRLRVASRKEGVWVGVDTNGKNRAAEVIKGQVDAGNGILLGVSRVLEPPPDLATVVSKLTSVSYFHNILTPEITHSLNSTEALTLFLPVNDAWDALHPLERLYLESEYATDDLNRILNMHAVAEEEVKWSEHFDPAVNCMSPFMLTTIDGTTLEIVVSPEKTMISSADLVEPDIYASNGVLHLVSSLIIPPGALQLTPEKYLLALNCTNFVSLLHSADLTSLINDTETKYTILAPKNDVLSIFGHSDLPERGSEEMKKLLQYHFIPGYWTPKKLASGMLLETALEEKGLDGGRQVLAVEVHEDKSDSKKVFFGGASVIDEPIEVNNTLIYFISRPLEPPADALQTALPYLDLSSYLAAVFSTSIAETLKMTPRTSLLIPHNSAFKRLGLLVSAHLLAASSKRDLENVLLHHTLDTVEYSERLRNGSQHTFSSVEGSDLTLERMKNSTLYLSASGGWTGMRTELYIRDILTQTGVIHEVSDILIPRSVELTIGKLVKAAKGSTMINIVTKAGFDWVLNGTAPPDGSPWADQGLSGVGWTLLCPTDDAFKEYNLTSLFEDVPGLQLIVGQHLIPTPVGRLGRFIDSDSDALNNNRPLPLGDSATYKTLRSPESAYGDIVFRQQDDGSNSYIVGIKGARGTDGTADWAGVQAWGRTTTGGGTGGVIQIDRVLMPYQPPWWVEYGAPTVIGVLGILSICVFFMGVRWVWRRDTTEATYEPSSEAPAAEETLKQSSATSESIKSFVAGGFGGVAAVLVGHPFDLTKTRLQTAPKGAYTGAFDVVKKTLAKDGFSGMYRGMVPPLLGVTPIFAVSFWAYDMSKLLIYAVTPNRKNQELSIGELAVAGFLSAVPTTLITAPVERAKVLLQVQGQGGNEQKYKGVFDVMKHLYKEGGIRSIFRGSVATVARDGPGSAAYFAAYEVTKKALTPAGSSPADLNLSAVILAGGTAGVAMWSLAIPPDVIKSRIQSAPSGTYSGFMDCARKTIARDGVAALWKGFGPAMARAFPANAATFLGVEASRKNDLYSTTTSSENKAAKNVKRAAKSKAPRTLSASEIARNLGHFETWSTRQNMEQVSYSDIPESIKPDVDDVLNVSGKIPVAWVKKKYRLISSICRPGFLDFLSDAHKECPSLFCEDPSSIDTLALYDDLATVFKASKYLKKMCNSEERFSEADFAKTCDIFRTPAVSESRQRGQCPISLPQPLLSGDISSASLRILNTKTIIPDNVILIPTASIRHLSNTEGSPYKALKAHRTVEKSGSADKASSFRFQSTPCANLPEIPGFEFASAFFEDKKPVHQMLEDAYRQNRMSTTSAVRHLHSLGIHVPVFGLVWANGTVRAHVDWCKTTTIGTTEKTEVKILSAPFPGPNEDDDRTFHEWKLKRPSDILQVHFLIRNIDYWTCHGFREKVVKGVKALEQSVIDGGGIYEPWKRVGVLKLAKSSSRKENRDASFSSVSTLPAPLKNTRTRRK</sequence>
<feature type="repeat" description="Solcar" evidence="9">
    <location>
        <begin position="1099"/>
        <end position="1184"/>
    </location>
</feature>
<dbReference type="GO" id="GO:0006839">
    <property type="term" value="P:mitochondrial transport"/>
    <property type="evidence" value="ECO:0007669"/>
    <property type="project" value="TreeGrafter"/>
</dbReference>
<evidence type="ECO:0000256" key="6">
    <source>
        <dbReference type="ARBA" id="ARBA00022989"/>
    </source>
</evidence>
<evidence type="ECO:0000256" key="5">
    <source>
        <dbReference type="ARBA" id="ARBA00022737"/>
    </source>
</evidence>
<feature type="domain" description="FAS1" evidence="13">
    <location>
        <begin position="216"/>
        <end position="355"/>
    </location>
</feature>
<feature type="domain" description="FAS1" evidence="13">
    <location>
        <begin position="506"/>
        <end position="649"/>
    </location>
</feature>
<evidence type="ECO:0000313" key="15">
    <source>
        <dbReference type="Proteomes" id="UP001175227"/>
    </source>
</evidence>
<keyword evidence="6 11" id="KW-1133">Transmembrane helix</keyword>
<feature type="repeat" description="Solcar" evidence="9">
    <location>
        <begin position="999"/>
        <end position="1088"/>
    </location>
</feature>
<evidence type="ECO:0000256" key="9">
    <source>
        <dbReference type="PROSITE-ProRule" id="PRU00282"/>
    </source>
</evidence>
<keyword evidence="15" id="KW-1185">Reference proteome</keyword>
<evidence type="ECO:0000256" key="10">
    <source>
        <dbReference type="SAM" id="MobiDB-lite"/>
    </source>
</evidence>
<keyword evidence="3" id="KW-0813">Transport</keyword>
<evidence type="ECO:0000256" key="4">
    <source>
        <dbReference type="ARBA" id="ARBA00022692"/>
    </source>
</evidence>
<dbReference type="InterPro" id="IPR018108">
    <property type="entry name" value="MCP_transmembrane"/>
</dbReference>
<dbReference type="SUPFAM" id="SSF82153">
    <property type="entry name" value="FAS1 domain"/>
    <property type="match status" value="5"/>
</dbReference>
<dbReference type="Pfam" id="PF00153">
    <property type="entry name" value="Mito_carr"/>
    <property type="match status" value="3"/>
</dbReference>
<keyword evidence="5" id="KW-0677">Repeat</keyword>
<feature type="domain" description="FAS1" evidence="13">
    <location>
        <begin position="361"/>
        <end position="503"/>
    </location>
</feature>
<dbReference type="InterPro" id="IPR036378">
    <property type="entry name" value="FAS1_dom_sf"/>
</dbReference>
<feature type="transmembrane region" description="Helical" evidence="11">
    <location>
        <begin position="962"/>
        <end position="980"/>
    </location>
</feature>
<dbReference type="PROSITE" id="PS50213">
    <property type="entry name" value="FAS1"/>
    <property type="match status" value="4"/>
</dbReference>
<evidence type="ECO:0000256" key="12">
    <source>
        <dbReference type="SAM" id="SignalP"/>
    </source>
</evidence>
<feature type="compositionally biased region" description="Pro residues" evidence="10">
    <location>
        <begin position="147"/>
        <end position="157"/>
    </location>
</feature>
<dbReference type="GO" id="GO:1902603">
    <property type="term" value="P:carnitine transmembrane transport"/>
    <property type="evidence" value="ECO:0007669"/>
    <property type="project" value="TreeGrafter"/>
</dbReference>
<feature type="repeat" description="Solcar" evidence="9">
    <location>
        <begin position="901"/>
        <end position="986"/>
    </location>
</feature>
<dbReference type="InterPro" id="IPR000782">
    <property type="entry name" value="FAS1_domain"/>
</dbReference>
<dbReference type="PROSITE" id="PS50920">
    <property type="entry name" value="SOLCAR"/>
    <property type="match status" value="3"/>
</dbReference>
<keyword evidence="4 9" id="KW-0812">Transmembrane</keyword>
<name>A0AA39P6P5_9AGAR</name>
<dbReference type="InterPro" id="IPR050567">
    <property type="entry name" value="Mitochondrial_Carrier"/>
</dbReference>